<sequence>MSSQRNQPKTPAGSSRFKPATTPSSSLSVVERERRRRNIEAGLMSSQKDSDSATRHITNTVGRHHSNLQNMPASGFLSQGGENYVGIGSRSITADSGCFSSTKRFRVDNDELDVDSSFPQPSTSDVCIQIALACADIPDDVIQYPVDEEERFWQSPPRDEVGSSSREPILRLADILPNPQTPPRECSSPNYLHLDETPHSMSGRTGILTPPSSGLTSGHGVGPLLNQSDQFPQDSPTTRKGKERDDRRRLLSQWERIQDDPGSPFHQYAATVRQELESEPQSQRSIQSLADPSAVEDAVTADSAATHLAELANLPDHIRKLERKQAAAQKSIDAKSRRIKELEDIVEGKEQIP</sequence>
<dbReference type="Proteomes" id="UP000006352">
    <property type="component" value="Unassembled WGS sequence"/>
</dbReference>
<keyword evidence="3" id="KW-1185">Reference proteome</keyword>
<dbReference type="EMBL" id="HE797020">
    <property type="protein sequence ID" value="CCM01142.1"/>
    <property type="molecule type" value="Genomic_DNA"/>
</dbReference>
<accession>J4HVU9</accession>
<evidence type="ECO:0000313" key="2">
    <source>
        <dbReference type="EMBL" id="CCM01142.1"/>
    </source>
</evidence>
<evidence type="ECO:0000256" key="1">
    <source>
        <dbReference type="SAM" id="MobiDB-lite"/>
    </source>
</evidence>
<dbReference type="RefSeq" id="XP_012180425.1">
    <property type="nucleotide sequence ID" value="XM_012325035.1"/>
</dbReference>
<feature type="region of interest" description="Disordered" evidence="1">
    <location>
        <begin position="175"/>
        <end position="248"/>
    </location>
</feature>
<dbReference type="STRING" id="599839.J4HVU9"/>
<dbReference type="AlphaFoldDB" id="J4HVU9"/>
<evidence type="ECO:0000313" key="3">
    <source>
        <dbReference type="Proteomes" id="UP000006352"/>
    </source>
</evidence>
<reference evidence="2 3" key="1">
    <citation type="journal article" date="2012" name="Appl. Environ. Microbiol.">
        <title>Short-read sequencing for genomic analysis of the brown rot fungus Fibroporia radiculosa.</title>
        <authorList>
            <person name="Tang J.D."/>
            <person name="Perkins A.D."/>
            <person name="Sonstegard T.S."/>
            <person name="Schroeder S.G."/>
            <person name="Burgess S.C."/>
            <person name="Diehl S.V."/>
        </authorList>
    </citation>
    <scope>NUCLEOTIDE SEQUENCE [LARGE SCALE GENOMIC DNA]</scope>
    <source>
        <strain evidence="2 3">TFFH 294</strain>
    </source>
</reference>
<name>J4HVU9_9APHY</name>
<protein>
    <submittedName>
        <fullName evidence="2">Uncharacterized protein</fullName>
    </submittedName>
</protein>
<dbReference type="GeneID" id="24096053"/>
<dbReference type="HOGENOM" id="CLU_831854_0_0_1"/>
<organism evidence="2 3">
    <name type="scientific">Fibroporia radiculosa</name>
    <dbReference type="NCBI Taxonomy" id="599839"/>
    <lineage>
        <taxon>Eukaryota</taxon>
        <taxon>Fungi</taxon>
        <taxon>Dikarya</taxon>
        <taxon>Basidiomycota</taxon>
        <taxon>Agaricomycotina</taxon>
        <taxon>Agaricomycetes</taxon>
        <taxon>Polyporales</taxon>
        <taxon>Fibroporiaceae</taxon>
        <taxon>Fibroporia</taxon>
    </lineage>
</organism>
<feature type="compositionally biased region" description="Basic and acidic residues" evidence="1">
    <location>
        <begin position="332"/>
        <end position="353"/>
    </location>
</feature>
<gene>
    <name evidence="2" type="ORF">FIBRA_03190</name>
</gene>
<feature type="region of interest" description="Disordered" evidence="1">
    <location>
        <begin position="326"/>
        <end position="353"/>
    </location>
</feature>
<dbReference type="InParanoid" id="J4HVU9"/>
<dbReference type="OrthoDB" id="5418639at2759"/>
<feature type="region of interest" description="Disordered" evidence="1">
    <location>
        <begin position="277"/>
        <end position="300"/>
    </location>
</feature>
<feature type="compositionally biased region" description="Polar residues" evidence="1">
    <location>
        <begin position="225"/>
        <end position="238"/>
    </location>
</feature>
<feature type="compositionally biased region" description="Polar residues" evidence="1">
    <location>
        <begin position="1"/>
        <end position="13"/>
    </location>
</feature>
<feature type="compositionally biased region" description="Polar residues" evidence="1">
    <location>
        <begin position="279"/>
        <end position="290"/>
    </location>
</feature>
<proteinExistence type="predicted"/>
<feature type="region of interest" description="Disordered" evidence="1">
    <location>
        <begin position="1"/>
        <end position="54"/>
    </location>
</feature>